<dbReference type="PANTHER" id="PTHR31736">
    <property type="match status" value="1"/>
</dbReference>
<dbReference type="Proteomes" id="UP001583186">
    <property type="component" value="Unassembled WGS sequence"/>
</dbReference>
<evidence type="ECO:0000313" key="11">
    <source>
        <dbReference type="EMBL" id="KAL1892201.1"/>
    </source>
</evidence>
<accession>A0ABR3YV51</accession>
<keyword evidence="12" id="KW-1185">Reference proteome</keyword>
<sequence>MIPVLLSAVLTGTMLPLGVVAWDLSPVSMVQPRSPASDGRRCVVTPTQQQQQQPNSNATLVGAVDDVPQILQAFVDCNNGGTVVFPEGARYLIASRLNPVVKDVTVDWHGVWENHQAGFVLSGERIRINGHGTGGIDGSGDSWYEAEQGSTQAGRPMPFVLWNSPLWSINVMNGSNLWFDDIYVNSTATTAPPGKNWVQNTDGFDTTDARNVALTNFVYQGNGVAIGSLGQYPDEDASVANVVVRDVRLIARNNDMHNSAYIKTWVGETISQPHGSYESAGKPNGGGRGSVTNVIFANFHLDDAGSGPAIDQDSGNNAFINFTGTLNGKNSRPGGDSSNGNSSINNNTSSIRTARISCSTRAQGECKYTAPGGVHGMIVLNDLVLV</sequence>
<organism evidence="11 12">
    <name type="scientific">Sporothrix stenoceras</name>
    <dbReference type="NCBI Taxonomy" id="5173"/>
    <lineage>
        <taxon>Eukaryota</taxon>
        <taxon>Fungi</taxon>
        <taxon>Dikarya</taxon>
        <taxon>Ascomycota</taxon>
        <taxon>Pezizomycotina</taxon>
        <taxon>Sordariomycetes</taxon>
        <taxon>Sordariomycetidae</taxon>
        <taxon>Ophiostomatales</taxon>
        <taxon>Ophiostomataceae</taxon>
        <taxon>Sporothrix</taxon>
    </lineage>
</organism>
<reference evidence="11 12" key="1">
    <citation type="journal article" date="2024" name="IMA Fungus">
        <title>IMA Genome - F19 : A genome assembly and annotation guide to empower mycologists, including annotated draft genome sequences of Ceratocystis pirilliformis, Diaporthe australafricana, Fusarium ophioides, Paecilomyces lecythidis, and Sporothrix stenoceras.</title>
        <authorList>
            <person name="Aylward J."/>
            <person name="Wilson A.M."/>
            <person name="Visagie C.M."/>
            <person name="Spraker J."/>
            <person name="Barnes I."/>
            <person name="Buitendag C."/>
            <person name="Ceriani C."/>
            <person name="Del Mar Angel L."/>
            <person name="du Plessis D."/>
            <person name="Fuchs T."/>
            <person name="Gasser K."/>
            <person name="Kramer D."/>
            <person name="Li W."/>
            <person name="Munsamy K."/>
            <person name="Piso A."/>
            <person name="Price J.L."/>
            <person name="Sonnekus B."/>
            <person name="Thomas C."/>
            <person name="van der Nest A."/>
            <person name="van Dijk A."/>
            <person name="van Heerden A."/>
            <person name="van Vuuren N."/>
            <person name="Yilmaz N."/>
            <person name="Duong T.A."/>
            <person name="van der Merwe N.A."/>
            <person name="Wingfield M.J."/>
            <person name="Wingfield B.D."/>
        </authorList>
    </citation>
    <scope>NUCLEOTIDE SEQUENCE [LARGE SCALE GENOMIC DNA]</scope>
    <source>
        <strain evidence="11 12">CMW 5346</strain>
    </source>
</reference>
<evidence type="ECO:0000256" key="6">
    <source>
        <dbReference type="ARBA" id="ARBA00037312"/>
    </source>
</evidence>
<keyword evidence="4" id="KW-0119">Carbohydrate metabolism</keyword>
<comment type="catalytic activity">
    <reaction evidence="8">
        <text>[(1-&gt;4)-alpha-D-galacturonosyl](n) + H2O = alpha-D-galacturonate + [(1-&gt;4)-alpha-D-galacturonosyl](n-1)</text>
        <dbReference type="Rhea" id="RHEA:14117"/>
        <dbReference type="Rhea" id="RHEA-COMP:14570"/>
        <dbReference type="Rhea" id="RHEA-COMP:14572"/>
        <dbReference type="ChEBI" id="CHEBI:15377"/>
        <dbReference type="ChEBI" id="CHEBI:58658"/>
        <dbReference type="ChEBI" id="CHEBI:140523"/>
        <dbReference type="EC" id="3.2.1.67"/>
    </reaction>
</comment>
<gene>
    <name evidence="11" type="ORF">Sste5346_007157</name>
</gene>
<dbReference type="EMBL" id="JAWCUI010000046">
    <property type="protein sequence ID" value="KAL1892201.1"/>
    <property type="molecule type" value="Genomic_DNA"/>
</dbReference>
<dbReference type="SUPFAM" id="SSF51126">
    <property type="entry name" value="Pectin lyase-like"/>
    <property type="match status" value="1"/>
</dbReference>
<dbReference type="PANTHER" id="PTHR31736:SF12">
    <property type="entry name" value="EXO-POLYGALACTURONASE, PUTATIVE-RELATED"/>
    <property type="match status" value="1"/>
</dbReference>
<dbReference type="InterPro" id="IPR012334">
    <property type="entry name" value="Pectin_lyas_fold"/>
</dbReference>
<dbReference type="Gene3D" id="2.160.20.10">
    <property type="entry name" value="Single-stranded right-handed beta-helix, Pectin lyase-like"/>
    <property type="match status" value="2"/>
</dbReference>
<comment type="function">
    <text evidence="6">Specific in hydrolyzing the terminal glycosidic bond of polygalacturonic acid and oligogalacturonates.</text>
</comment>
<evidence type="ECO:0000256" key="4">
    <source>
        <dbReference type="ARBA" id="ARBA00023277"/>
    </source>
</evidence>
<dbReference type="InterPro" id="IPR011050">
    <property type="entry name" value="Pectin_lyase_fold/virulence"/>
</dbReference>
<evidence type="ECO:0000256" key="2">
    <source>
        <dbReference type="ARBA" id="ARBA00022525"/>
    </source>
</evidence>
<evidence type="ECO:0000256" key="5">
    <source>
        <dbReference type="ARBA" id="ARBA00023326"/>
    </source>
</evidence>
<dbReference type="EC" id="3.2.1.67" evidence="7"/>
<comment type="subcellular location">
    <subcellularLocation>
        <location evidence="1">Secreted</location>
    </subcellularLocation>
</comment>
<evidence type="ECO:0000256" key="1">
    <source>
        <dbReference type="ARBA" id="ARBA00004613"/>
    </source>
</evidence>
<keyword evidence="2" id="KW-0964">Secreted</keyword>
<feature type="compositionally biased region" description="Low complexity" evidence="9">
    <location>
        <begin position="330"/>
        <end position="348"/>
    </location>
</feature>
<evidence type="ECO:0000256" key="10">
    <source>
        <dbReference type="SAM" id="SignalP"/>
    </source>
</evidence>
<keyword evidence="10" id="KW-0732">Signal</keyword>
<keyword evidence="5" id="KW-0624">Polysaccharide degradation</keyword>
<comment type="caution">
    <text evidence="11">The sequence shown here is derived from an EMBL/GenBank/DDBJ whole genome shotgun (WGS) entry which is preliminary data.</text>
</comment>
<evidence type="ECO:0000256" key="9">
    <source>
        <dbReference type="SAM" id="MobiDB-lite"/>
    </source>
</evidence>
<evidence type="ECO:0000256" key="3">
    <source>
        <dbReference type="ARBA" id="ARBA00023157"/>
    </source>
</evidence>
<feature type="signal peptide" evidence="10">
    <location>
        <begin position="1"/>
        <end position="21"/>
    </location>
</feature>
<keyword evidence="3" id="KW-1015">Disulfide bond</keyword>
<protein>
    <recommendedName>
        <fullName evidence="7">galacturonan 1,4-alpha-galacturonidase</fullName>
        <ecNumber evidence="7">3.2.1.67</ecNumber>
    </recommendedName>
</protein>
<evidence type="ECO:0000313" key="12">
    <source>
        <dbReference type="Proteomes" id="UP001583186"/>
    </source>
</evidence>
<proteinExistence type="predicted"/>
<feature type="region of interest" description="Disordered" evidence="9">
    <location>
        <begin position="327"/>
        <end position="348"/>
    </location>
</feature>
<feature type="chain" id="PRO_5046424832" description="galacturonan 1,4-alpha-galacturonidase" evidence="10">
    <location>
        <begin position="22"/>
        <end position="386"/>
    </location>
</feature>
<name>A0ABR3YV51_9PEZI</name>
<evidence type="ECO:0000256" key="7">
    <source>
        <dbReference type="ARBA" id="ARBA00038933"/>
    </source>
</evidence>
<evidence type="ECO:0000256" key="8">
    <source>
        <dbReference type="ARBA" id="ARBA00048766"/>
    </source>
</evidence>